<evidence type="ECO:0000313" key="1">
    <source>
        <dbReference type="EMBL" id="KAI3684865.1"/>
    </source>
</evidence>
<dbReference type="Proteomes" id="UP001055879">
    <property type="component" value="Linkage Group LG12"/>
</dbReference>
<accession>A0ACB8YLG8</accession>
<organism evidence="1 2">
    <name type="scientific">Arctium lappa</name>
    <name type="common">Greater burdock</name>
    <name type="synonym">Lappa major</name>
    <dbReference type="NCBI Taxonomy" id="4217"/>
    <lineage>
        <taxon>Eukaryota</taxon>
        <taxon>Viridiplantae</taxon>
        <taxon>Streptophyta</taxon>
        <taxon>Embryophyta</taxon>
        <taxon>Tracheophyta</taxon>
        <taxon>Spermatophyta</taxon>
        <taxon>Magnoliopsida</taxon>
        <taxon>eudicotyledons</taxon>
        <taxon>Gunneridae</taxon>
        <taxon>Pentapetalae</taxon>
        <taxon>asterids</taxon>
        <taxon>campanulids</taxon>
        <taxon>Asterales</taxon>
        <taxon>Asteraceae</taxon>
        <taxon>Carduoideae</taxon>
        <taxon>Cardueae</taxon>
        <taxon>Arctiinae</taxon>
        <taxon>Arctium</taxon>
    </lineage>
</organism>
<evidence type="ECO:0000313" key="2">
    <source>
        <dbReference type="Proteomes" id="UP001055879"/>
    </source>
</evidence>
<gene>
    <name evidence="1" type="ORF">L6452_34092</name>
</gene>
<reference evidence="1 2" key="2">
    <citation type="journal article" date="2022" name="Mol. Ecol. Resour.">
        <title>The genomes of chicory, endive, great burdock and yacon provide insights into Asteraceae paleo-polyploidization history and plant inulin production.</title>
        <authorList>
            <person name="Fan W."/>
            <person name="Wang S."/>
            <person name="Wang H."/>
            <person name="Wang A."/>
            <person name="Jiang F."/>
            <person name="Liu H."/>
            <person name="Zhao H."/>
            <person name="Xu D."/>
            <person name="Zhang Y."/>
        </authorList>
    </citation>
    <scope>NUCLEOTIDE SEQUENCE [LARGE SCALE GENOMIC DNA]</scope>
    <source>
        <strain evidence="2">cv. Niubang</strain>
    </source>
</reference>
<protein>
    <submittedName>
        <fullName evidence="1">Uncharacterized protein</fullName>
    </submittedName>
</protein>
<proteinExistence type="predicted"/>
<comment type="caution">
    <text evidence="1">The sequence shown here is derived from an EMBL/GenBank/DDBJ whole genome shotgun (WGS) entry which is preliminary data.</text>
</comment>
<keyword evidence="2" id="KW-1185">Reference proteome</keyword>
<reference evidence="2" key="1">
    <citation type="journal article" date="2022" name="Mol. Ecol. Resour.">
        <title>The genomes of chicory, endive, great burdock and yacon provide insights into Asteraceae palaeo-polyploidization history and plant inulin production.</title>
        <authorList>
            <person name="Fan W."/>
            <person name="Wang S."/>
            <person name="Wang H."/>
            <person name="Wang A."/>
            <person name="Jiang F."/>
            <person name="Liu H."/>
            <person name="Zhao H."/>
            <person name="Xu D."/>
            <person name="Zhang Y."/>
        </authorList>
    </citation>
    <scope>NUCLEOTIDE SEQUENCE [LARGE SCALE GENOMIC DNA]</scope>
    <source>
        <strain evidence="2">cv. Niubang</strain>
    </source>
</reference>
<name>A0ACB8YLG8_ARCLA</name>
<sequence>MVSTRGRPRTHVDGREATASMADQPERVKVVMMNEAMAKHQESLLKIFDDRDVSNRRNETVAENIQVIVFGGTVHVNQTEEPIINEVSQGKRACSYKSFLCCKPPEFSGSEDPVACMKWIQGIKQGFNSSECEEGQRVRFGSQMLRDTTLTW</sequence>
<dbReference type="EMBL" id="CM042058">
    <property type="protein sequence ID" value="KAI3684865.1"/>
    <property type="molecule type" value="Genomic_DNA"/>
</dbReference>